<feature type="compositionally biased region" description="Gly residues" evidence="1">
    <location>
        <begin position="344"/>
        <end position="353"/>
    </location>
</feature>
<evidence type="ECO:0000313" key="2">
    <source>
        <dbReference type="EMBL" id="PNH08448.1"/>
    </source>
</evidence>
<sequence>MTLRSPWTERRYELSLLLAGPWDNPHRRRYPGRLSGVLALEGADTQRLEFHLMAQGFHTFCTFLAAEARSPPWPRPPQPAQQPAAQDAQVPAGAQRCGWLGAGAGGGATDGGGGDAAVSYIVVSPSFGLSAAEYVALLLHHMRYHAAFGVDRYLVYTEGPGTPDLAADPRVQALVREGRLRIVVWDELPHFFDVDDVGAYVRHPYAAQSLIYNHALVALWAEAAVAAVVDLDEYLMTARKTTLQRVMQDCSGDGEEGGGAPVVSLQVLRRVGYCTGCQPTAEGGGGGGGGDSGGGDDGGRRLRRTLLGSLLDRDQLRDSHEAERRIWLGGSANGGNSTVETGAAAGGAGGRGGGGGGGALVHPVALYGATTGDTEQKSVVRPHLVAFTNPHIAYPLPGLRAEAASSRCAYWMHVRSQLALRIRPGRFTDVREVKPEFRWPLGELAAGARGTGLGPAEGAAAGAGH</sequence>
<dbReference type="EMBL" id="PGGS01000129">
    <property type="protein sequence ID" value="PNH08448.1"/>
    <property type="molecule type" value="Genomic_DNA"/>
</dbReference>
<reference evidence="2 3" key="1">
    <citation type="journal article" date="2017" name="Mol. Biol. Evol.">
        <title>The 4-celled Tetrabaena socialis nuclear genome reveals the essential components for genetic control of cell number at the origin of multicellularity in the volvocine lineage.</title>
        <authorList>
            <person name="Featherston J."/>
            <person name="Arakaki Y."/>
            <person name="Hanschen E.R."/>
            <person name="Ferris P.J."/>
            <person name="Michod R.E."/>
            <person name="Olson B.J.S.C."/>
            <person name="Nozaki H."/>
            <person name="Durand P.M."/>
        </authorList>
    </citation>
    <scope>NUCLEOTIDE SEQUENCE [LARGE SCALE GENOMIC DNA]</scope>
    <source>
        <strain evidence="2 3">NIES-571</strain>
    </source>
</reference>
<protein>
    <submittedName>
        <fullName evidence="2">Uncharacterized protein</fullName>
    </submittedName>
</protein>
<keyword evidence="3" id="KW-1185">Reference proteome</keyword>
<organism evidence="2 3">
    <name type="scientific">Tetrabaena socialis</name>
    <dbReference type="NCBI Taxonomy" id="47790"/>
    <lineage>
        <taxon>Eukaryota</taxon>
        <taxon>Viridiplantae</taxon>
        <taxon>Chlorophyta</taxon>
        <taxon>core chlorophytes</taxon>
        <taxon>Chlorophyceae</taxon>
        <taxon>CS clade</taxon>
        <taxon>Chlamydomonadales</taxon>
        <taxon>Tetrabaenaceae</taxon>
        <taxon>Tetrabaena</taxon>
    </lineage>
</organism>
<proteinExistence type="predicted"/>
<dbReference type="PANTHER" id="PTHR40903">
    <property type="entry name" value="GLYCINE-RICH CELL WALL STRUCTURAL PROTEIN 1-LIKE"/>
    <property type="match status" value="1"/>
</dbReference>
<feature type="region of interest" description="Disordered" evidence="1">
    <location>
        <begin position="279"/>
        <end position="301"/>
    </location>
</feature>
<dbReference type="AlphaFoldDB" id="A0A2J8A7F4"/>
<evidence type="ECO:0000313" key="3">
    <source>
        <dbReference type="Proteomes" id="UP000236333"/>
    </source>
</evidence>
<name>A0A2J8A7F4_9CHLO</name>
<gene>
    <name evidence="2" type="ORF">TSOC_004975</name>
</gene>
<feature type="compositionally biased region" description="Gly residues" evidence="1">
    <location>
        <begin position="282"/>
        <end position="296"/>
    </location>
</feature>
<accession>A0A2J8A7F4</accession>
<evidence type="ECO:0000256" key="1">
    <source>
        <dbReference type="SAM" id="MobiDB-lite"/>
    </source>
</evidence>
<feature type="region of interest" description="Disordered" evidence="1">
    <location>
        <begin position="328"/>
        <end position="353"/>
    </location>
</feature>
<dbReference type="Proteomes" id="UP000236333">
    <property type="component" value="Unassembled WGS sequence"/>
</dbReference>
<dbReference type="PANTHER" id="PTHR40903:SF1">
    <property type="entry name" value="HYPHALLY REGULATED CELL WALL PROTEIN 3"/>
    <property type="match status" value="1"/>
</dbReference>
<dbReference type="OrthoDB" id="537403at2759"/>
<comment type="caution">
    <text evidence="2">The sequence shown here is derived from an EMBL/GenBank/DDBJ whole genome shotgun (WGS) entry which is preliminary data.</text>
</comment>